<dbReference type="GO" id="GO:0003676">
    <property type="term" value="F:nucleic acid binding"/>
    <property type="evidence" value="ECO:0007669"/>
    <property type="project" value="InterPro"/>
</dbReference>
<dbReference type="Pfam" id="PF02021">
    <property type="entry name" value="UPF0102"/>
    <property type="match status" value="1"/>
</dbReference>
<dbReference type="InterPro" id="IPR003509">
    <property type="entry name" value="UPF0102_YraN-like"/>
</dbReference>
<reference evidence="3" key="1">
    <citation type="submission" date="2020-10" db="EMBL/GenBank/DDBJ databases">
        <authorList>
            <person name="Gilroy R."/>
        </authorList>
    </citation>
    <scope>NUCLEOTIDE SEQUENCE</scope>
    <source>
        <strain evidence="3">B1-16210</strain>
    </source>
</reference>
<keyword evidence="2" id="KW-0472">Membrane</keyword>
<evidence type="ECO:0000256" key="2">
    <source>
        <dbReference type="SAM" id="Phobius"/>
    </source>
</evidence>
<organism evidence="3 4">
    <name type="scientific">Candidatus Enterousia excrementavium</name>
    <dbReference type="NCBI Taxonomy" id="2840789"/>
    <lineage>
        <taxon>Bacteria</taxon>
        <taxon>Pseudomonadati</taxon>
        <taxon>Pseudomonadota</taxon>
        <taxon>Alphaproteobacteria</taxon>
        <taxon>Candidatus Enterousia</taxon>
    </lineage>
</organism>
<dbReference type="Gene3D" id="3.40.1350.10">
    <property type="match status" value="1"/>
</dbReference>
<keyword evidence="2" id="KW-1133">Transmembrane helix</keyword>
<dbReference type="InterPro" id="IPR011335">
    <property type="entry name" value="Restrct_endonuc-II-like"/>
</dbReference>
<dbReference type="EMBL" id="JADINE010000045">
    <property type="protein sequence ID" value="MBO8407528.1"/>
    <property type="molecule type" value="Genomic_DNA"/>
</dbReference>
<sequence length="113" mass="13022">MNTYKTGIFAELVACVYLVMHGFRILQRRYITGRRTGRAEIDIIARRKNLLIFVEVKRRGDVITGLNAVTGAQSWRLRRAAETYIAQNHWAGDARFDIVVIAPHKIRWIRGAI</sequence>
<gene>
    <name evidence="3" type="ORF">IAC77_03675</name>
</gene>
<evidence type="ECO:0000313" key="4">
    <source>
        <dbReference type="Proteomes" id="UP000721442"/>
    </source>
</evidence>
<dbReference type="PANTHER" id="PTHR34039">
    <property type="entry name" value="UPF0102 PROTEIN YRAN"/>
    <property type="match status" value="1"/>
</dbReference>
<evidence type="ECO:0000256" key="1">
    <source>
        <dbReference type="ARBA" id="ARBA00006738"/>
    </source>
</evidence>
<comment type="similarity">
    <text evidence="1">Belongs to the UPF0102 family.</text>
</comment>
<accession>A0A940DFE5</accession>
<evidence type="ECO:0000313" key="3">
    <source>
        <dbReference type="EMBL" id="MBO8407528.1"/>
    </source>
</evidence>
<dbReference type="InterPro" id="IPR011856">
    <property type="entry name" value="tRNA_endonuc-like_dom_sf"/>
</dbReference>
<dbReference type="PANTHER" id="PTHR34039:SF1">
    <property type="entry name" value="UPF0102 PROTEIN YRAN"/>
    <property type="match status" value="1"/>
</dbReference>
<proteinExistence type="inferred from homology"/>
<keyword evidence="2" id="KW-0812">Transmembrane</keyword>
<feature type="transmembrane region" description="Helical" evidence="2">
    <location>
        <begin position="6"/>
        <end position="26"/>
    </location>
</feature>
<dbReference type="SUPFAM" id="SSF52980">
    <property type="entry name" value="Restriction endonuclease-like"/>
    <property type="match status" value="1"/>
</dbReference>
<name>A0A940DFE5_9PROT</name>
<comment type="caution">
    <text evidence="3">The sequence shown here is derived from an EMBL/GenBank/DDBJ whole genome shotgun (WGS) entry which is preliminary data.</text>
</comment>
<dbReference type="AlphaFoldDB" id="A0A940DFE5"/>
<reference evidence="3" key="2">
    <citation type="journal article" date="2021" name="PeerJ">
        <title>Extensive microbial diversity within the chicken gut microbiome revealed by metagenomics and culture.</title>
        <authorList>
            <person name="Gilroy R."/>
            <person name="Ravi A."/>
            <person name="Getino M."/>
            <person name="Pursley I."/>
            <person name="Horton D.L."/>
            <person name="Alikhan N.F."/>
            <person name="Baker D."/>
            <person name="Gharbi K."/>
            <person name="Hall N."/>
            <person name="Watson M."/>
            <person name="Adriaenssens E.M."/>
            <person name="Foster-Nyarko E."/>
            <person name="Jarju S."/>
            <person name="Secka A."/>
            <person name="Antonio M."/>
            <person name="Oren A."/>
            <person name="Chaudhuri R.R."/>
            <person name="La Ragione R."/>
            <person name="Hildebrand F."/>
            <person name="Pallen M.J."/>
        </authorList>
    </citation>
    <scope>NUCLEOTIDE SEQUENCE</scope>
    <source>
        <strain evidence="3">B1-16210</strain>
    </source>
</reference>
<protein>
    <submittedName>
        <fullName evidence="3">YraN family protein</fullName>
    </submittedName>
</protein>
<dbReference type="Proteomes" id="UP000721442">
    <property type="component" value="Unassembled WGS sequence"/>
</dbReference>